<evidence type="ECO:0000313" key="2">
    <source>
        <dbReference type="EMBL" id="NUY95104.1"/>
    </source>
</evidence>
<evidence type="ECO:0000313" key="3">
    <source>
        <dbReference type="EMBL" id="VXC53388.1"/>
    </source>
</evidence>
<name>A0A653ZDU7_9GAMM</name>
<dbReference type="EMBL" id="JABWPM010000001">
    <property type="protein sequence ID" value="NUY95104.1"/>
    <property type="molecule type" value="Genomic_DNA"/>
</dbReference>
<organism evidence="2 5">
    <name type="scientific">Pantoea brenneri</name>
    <dbReference type="NCBI Taxonomy" id="472694"/>
    <lineage>
        <taxon>Bacteria</taxon>
        <taxon>Pseudomonadati</taxon>
        <taxon>Pseudomonadota</taxon>
        <taxon>Gammaproteobacteria</taxon>
        <taxon>Enterobacterales</taxon>
        <taxon>Erwiniaceae</taxon>
        <taxon>Pantoea</taxon>
    </lineage>
</organism>
<feature type="transmembrane region" description="Helical" evidence="1">
    <location>
        <begin position="61"/>
        <end position="78"/>
    </location>
</feature>
<dbReference type="AlphaFoldDB" id="A0A653ZDU7"/>
<evidence type="ECO:0000256" key="1">
    <source>
        <dbReference type="SAM" id="Phobius"/>
    </source>
</evidence>
<evidence type="ECO:0000313" key="5">
    <source>
        <dbReference type="Proteomes" id="UP000566985"/>
    </source>
</evidence>
<proteinExistence type="predicted"/>
<accession>A0A653ZDU7</accession>
<reference evidence="2 5" key="2">
    <citation type="submission" date="2020-05" db="EMBL/GenBank/DDBJ databases">
        <title>Whole Genome Sequences of Enterobacteriales Associated with the International Space Station.</title>
        <authorList>
            <person name="Bharadwaj A."/>
            <person name="Daudu R."/>
            <person name="Singh N."/>
            <person name="Wood J."/>
            <person name="Debieu M."/>
            <person name="Mason C."/>
            <person name="Wang C."/>
            <person name="Venkateswaran K."/>
        </authorList>
    </citation>
    <scope>NUCLEOTIDE SEQUENCE [LARGE SCALE GENOMIC DNA]</scope>
    <source>
        <strain evidence="2 5">IF5SW-B1</strain>
    </source>
</reference>
<evidence type="ECO:0000313" key="4">
    <source>
        <dbReference type="Proteomes" id="UP000433737"/>
    </source>
</evidence>
<keyword evidence="1" id="KW-1133">Transmembrane helix</keyword>
<dbReference type="GeneID" id="57343766"/>
<comment type="caution">
    <text evidence="2">The sequence shown here is derived from an EMBL/GenBank/DDBJ whole genome shotgun (WGS) entry which is preliminary data.</text>
</comment>
<reference evidence="3 4" key="1">
    <citation type="submission" date="2019-10" db="EMBL/GenBank/DDBJ databases">
        <authorList>
            <person name="Karimi E."/>
        </authorList>
    </citation>
    <scope>NUCLEOTIDE SEQUENCE [LARGE SCALE GENOMIC DNA]</scope>
    <source>
        <strain evidence="3">Pantoea sp. 111</strain>
    </source>
</reference>
<protein>
    <submittedName>
        <fullName evidence="2">Uncharacterized protein</fullName>
    </submittedName>
</protein>
<dbReference type="Proteomes" id="UP000566985">
    <property type="component" value="Unassembled WGS sequence"/>
</dbReference>
<dbReference type="EMBL" id="CABWMH010000044">
    <property type="protein sequence ID" value="VXC53388.1"/>
    <property type="molecule type" value="Genomic_DNA"/>
</dbReference>
<gene>
    <name evidence="2" type="ORF">HU668_01370</name>
    <name evidence="3" type="ORF">PANT111_490011</name>
</gene>
<keyword evidence="1" id="KW-0812">Transmembrane</keyword>
<dbReference type="RefSeq" id="WP_069728242.1">
    <property type="nucleotide sequence ID" value="NZ_JABWPE010000001.1"/>
</dbReference>
<keyword evidence="1" id="KW-0472">Membrane</keyword>
<sequence length="87" mass="10025">MPEFFFFRKGRQLVAADRKDSAAVERLKADGYQKQFEEIIAPDAERALIRLQDIRKDAADLEYGFLTGGIFGVVTLLFRENRVKKTK</sequence>
<dbReference type="Proteomes" id="UP000433737">
    <property type="component" value="Unassembled WGS sequence"/>
</dbReference>